<evidence type="ECO:0000313" key="1">
    <source>
        <dbReference type="EMBL" id="KXZ55333.1"/>
    </source>
</evidence>
<comment type="caution">
    <text evidence="1">The sequence shown here is derived from an EMBL/GenBank/DDBJ whole genome shotgun (WGS) entry which is preliminary data.</text>
</comment>
<proteinExistence type="predicted"/>
<evidence type="ECO:0000313" key="2">
    <source>
        <dbReference type="Proteomes" id="UP000075714"/>
    </source>
</evidence>
<sequence length="588" mass="61562">MSRPARPATPLRYLRRSEGDVAFLPANGAPSHEPASYAAALKVLGPTGGGTQDVVRAVVSNDSCVGISRWLAQRLGAPCQELGGEGAGPLQGATLGQPVALLHAALRVEVLNTDGSSHAYLMAPLVFVLDTDQFDLVIGRDIMHTFEDPPGSRRVVMHGVTDAASLLHGATRLAPRGFPPGRPGEPPPPPAGFRVGAAVRRRAVEVARSVYERMAGLAAAPNAARQPPHVREQLQVLRSMGGLLQDVLAKVEELSQVLAMDALVTSPGRTLVVPDAEPLPEEEEGPQGLTPRGWVGAMPGMIMGVGGAARRAAARGGPQGPMRIVRPAVPLRHVRPEEGEVAFFDAGDAPAEGYFPFITYAVALVEPGGRRHQVVRCMLGNLSPTGISRSLANLLGLRYRRLGGAGYGPIMGSGYGHELHALLDPLDIEVLDTAGRPALTMHAPIVFVLEHETPFDLMLGGDVMDRYGIESMTLDGSRGMVRKEPGGGLAPVGGAPELVPRRLRPGEEGAMSLSWRVSNSTYSDALELEPHLPSVPQRRRMRGGYGGGNGPGPGYGPSMATAALATAAAAVEGGGGGSPVTRLAQLVR</sequence>
<dbReference type="EMBL" id="LSYV01000004">
    <property type="protein sequence ID" value="KXZ55333.1"/>
    <property type="molecule type" value="Genomic_DNA"/>
</dbReference>
<keyword evidence="2" id="KW-1185">Reference proteome</keyword>
<protein>
    <submittedName>
        <fullName evidence="1">Uncharacterized protein</fullName>
    </submittedName>
</protein>
<reference evidence="2" key="1">
    <citation type="journal article" date="2016" name="Nat. Commun.">
        <title>The Gonium pectorale genome demonstrates co-option of cell cycle regulation during the evolution of multicellularity.</title>
        <authorList>
            <person name="Hanschen E.R."/>
            <person name="Marriage T.N."/>
            <person name="Ferris P.J."/>
            <person name="Hamaji T."/>
            <person name="Toyoda A."/>
            <person name="Fujiyama A."/>
            <person name="Neme R."/>
            <person name="Noguchi H."/>
            <person name="Minakuchi Y."/>
            <person name="Suzuki M."/>
            <person name="Kawai-Toyooka H."/>
            <person name="Smith D.R."/>
            <person name="Sparks H."/>
            <person name="Anderson J."/>
            <person name="Bakaric R."/>
            <person name="Luria V."/>
            <person name="Karger A."/>
            <person name="Kirschner M.W."/>
            <person name="Durand P.M."/>
            <person name="Michod R.E."/>
            <person name="Nozaki H."/>
            <person name="Olson B.J."/>
        </authorList>
    </citation>
    <scope>NUCLEOTIDE SEQUENCE [LARGE SCALE GENOMIC DNA]</scope>
    <source>
        <strain evidence="2">NIES-2863</strain>
    </source>
</reference>
<dbReference type="AlphaFoldDB" id="A0A150H002"/>
<organism evidence="1 2">
    <name type="scientific">Gonium pectorale</name>
    <name type="common">Green alga</name>
    <dbReference type="NCBI Taxonomy" id="33097"/>
    <lineage>
        <taxon>Eukaryota</taxon>
        <taxon>Viridiplantae</taxon>
        <taxon>Chlorophyta</taxon>
        <taxon>core chlorophytes</taxon>
        <taxon>Chlorophyceae</taxon>
        <taxon>CS clade</taxon>
        <taxon>Chlamydomonadales</taxon>
        <taxon>Volvocaceae</taxon>
        <taxon>Gonium</taxon>
    </lineage>
</organism>
<dbReference type="Proteomes" id="UP000075714">
    <property type="component" value="Unassembled WGS sequence"/>
</dbReference>
<name>A0A150H002_GONPE</name>
<dbReference type="OrthoDB" id="558576at2759"/>
<accession>A0A150H002</accession>
<gene>
    <name evidence="1" type="ORF">GPECTOR_3g465</name>
</gene>